<dbReference type="SUPFAM" id="SSF52833">
    <property type="entry name" value="Thioredoxin-like"/>
    <property type="match status" value="1"/>
</dbReference>
<feature type="signal peptide" evidence="7">
    <location>
        <begin position="1"/>
        <end position="27"/>
    </location>
</feature>
<dbReference type="PANTHER" id="PTHR35272:SF3">
    <property type="entry name" value="THIOL:DISULFIDE INTERCHANGE PROTEIN DSBC"/>
    <property type="match status" value="1"/>
</dbReference>
<keyword evidence="3 7" id="KW-0732">Signal</keyword>
<dbReference type="Gene3D" id="3.40.30.10">
    <property type="entry name" value="Glutaredoxin"/>
    <property type="match status" value="1"/>
</dbReference>
<feature type="domain" description="Disulphide bond isomerase DsbC/G N-terminal" evidence="8">
    <location>
        <begin position="25"/>
        <end position="93"/>
    </location>
</feature>
<dbReference type="Pfam" id="PF10411">
    <property type="entry name" value="DsbC_N"/>
    <property type="match status" value="1"/>
</dbReference>
<sequence length="245" mass="27145">MHPSLHTLVRPLILSALGFCLAGGALAQEATIRKNLSERLANLPKIEEVSKTPMPGLWEVRLQGNDILYTDAEGNYLIQGALVDTRARRNLTEERLEKLSAVDFSTLPLKDAFVVTRGDGSRKMAVFTDPNCPYCKRFEADLQKISNVTIYNFLYPVLGKDSTEKAKNIWCAKDRVKAWEDWMQRNTPPAGASCDTAALSRNLEFGRQHHITGTPTVLFTDGSRVPGAVGAAQLEKRLSEASSKR</sequence>
<reference evidence="10 11" key="1">
    <citation type="submission" date="2018-11" db="EMBL/GenBank/DDBJ databases">
        <title>Genomic Encyclopedia of Type Strains, Phase IV (KMG-IV): sequencing the most valuable type-strain genomes for metagenomic binning, comparative biology and taxonomic classification.</title>
        <authorList>
            <person name="Goeker M."/>
        </authorList>
    </citation>
    <scope>NUCLEOTIDE SEQUENCE [LARGE SCALE GENOMIC DNA]</scope>
    <source>
        <strain evidence="10 11">DSM 101684</strain>
    </source>
</reference>
<evidence type="ECO:0000256" key="5">
    <source>
        <dbReference type="ARBA" id="ARBA00023157"/>
    </source>
</evidence>
<evidence type="ECO:0000256" key="2">
    <source>
        <dbReference type="ARBA" id="ARBA00009813"/>
    </source>
</evidence>
<comment type="similarity">
    <text evidence="2 7">Belongs to the thioredoxin family. DsbC subfamily.</text>
</comment>
<organism evidence="10 11">
    <name type="scientific">Tibeticola sediminis</name>
    <dbReference type="NCBI Taxonomy" id="1917811"/>
    <lineage>
        <taxon>Bacteria</taxon>
        <taxon>Pseudomonadati</taxon>
        <taxon>Pseudomonadota</taxon>
        <taxon>Betaproteobacteria</taxon>
        <taxon>Burkholderiales</taxon>
        <taxon>Comamonadaceae</taxon>
        <taxon>Tibeticola</taxon>
    </lineage>
</organism>
<dbReference type="InterPro" id="IPR009094">
    <property type="entry name" value="DiS-bond_isomerase_DsbC/G_N_sf"/>
</dbReference>
<dbReference type="InterPro" id="IPR018950">
    <property type="entry name" value="DiS-bond_isomerase_DsbC/G_N"/>
</dbReference>
<dbReference type="Proteomes" id="UP000272193">
    <property type="component" value="Unassembled WGS sequence"/>
</dbReference>
<comment type="function">
    <text evidence="7">Required for disulfide bond formation in some periplasmic proteins. Acts by transferring its disulfide bond to other proteins and is reduced in the process.</text>
</comment>
<keyword evidence="4 7" id="KW-0574">Periplasm</keyword>
<dbReference type="InterPro" id="IPR017937">
    <property type="entry name" value="Thioredoxin_CS"/>
</dbReference>
<feature type="chain" id="PRO_5017849781" description="Thiol:disulfide interchange protein" evidence="7">
    <location>
        <begin position="28"/>
        <end position="245"/>
    </location>
</feature>
<dbReference type="AlphaFoldDB" id="A0A3N4UGQ9"/>
<gene>
    <name evidence="10" type="ORF">EDC62_1535</name>
</gene>
<protein>
    <recommendedName>
        <fullName evidence="7">Thiol:disulfide interchange protein</fullName>
    </recommendedName>
</protein>
<dbReference type="InterPro" id="IPR051470">
    <property type="entry name" value="Thiol:disulfide_interchange"/>
</dbReference>
<dbReference type="Pfam" id="PF13098">
    <property type="entry name" value="Thioredoxin_2"/>
    <property type="match status" value="1"/>
</dbReference>
<dbReference type="Gene3D" id="3.10.450.70">
    <property type="entry name" value="Disulphide bond isomerase, DsbC/G, N-terminal"/>
    <property type="match status" value="1"/>
</dbReference>
<feature type="domain" description="Thioredoxin-like fold" evidence="9">
    <location>
        <begin position="117"/>
        <end position="238"/>
    </location>
</feature>
<dbReference type="InterPro" id="IPR012336">
    <property type="entry name" value="Thioredoxin-like_fold"/>
</dbReference>
<evidence type="ECO:0000259" key="9">
    <source>
        <dbReference type="Pfam" id="PF13098"/>
    </source>
</evidence>
<proteinExistence type="inferred from homology"/>
<comment type="caution">
    <text evidence="10">The sequence shown here is derived from an EMBL/GenBank/DDBJ whole genome shotgun (WGS) entry which is preliminary data.</text>
</comment>
<evidence type="ECO:0000259" key="8">
    <source>
        <dbReference type="Pfam" id="PF10411"/>
    </source>
</evidence>
<accession>A0A3N4UGQ9</accession>
<keyword evidence="11" id="KW-1185">Reference proteome</keyword>
<keyword evidence="5" id="KW-1015">Disulfide bond</keyword>
<comment type="subcellular location">
    <subcellularLocation>
        <location evidence="1 7">Periplasm</location>
    </subcellularLocation>
</comment>
<dbReference type="OrthoDB" id="12976at2"/>
<keyword evidence="6 7" id="KW-0676">Redox-active center</keyword>
<dbReference type="GO" id="GO:0042597">
    <property type="term" value="C:periplasmic space"/>
    <property type="evidence" value="ECO:0007669"/>
    <property type="project" value="UniProtKB-SubCell"/>
</dbReference>
<dbReference type="PANTHER" id="PTHR35272">
    <property type="entry name" value="THIOL:DISULFIDE INTERCHANGE PROTEIN DSBC-RELATED"/>
    <property type="match status" value="1"/>
</dbReference>
<evidence type="ECO:0000256" key="4">
    <source>
        <dbReference type="ARBA" id="ARBA00022764"/>
    </source>
</evidence>
<evidence type="ECO:0000256" key="6">
    <source>
        <dbReference type="ARBA" id="ARBA00023284"/>
    </source>
</evidence>
<dbReference type="RefSeq" id="WP_124222312.1">
    <property type="nucleotide sequence ID" value="NZ_RKQL01000003.1"/>
</dbReference>
<evidence type="ECO:0000313" key="11">
    <source>
        <dbReference type="Proteomes" id="UP000272193"/>
    </source>
</evidence>
<evidence type="ECO:0000256" key="1">
    <source>
        <dbReference type="ARBA" id="ARBA00004418"/>
    </source>
</evidence>
<evidence type="ECO:0000313" key="10">
    <source>
        <dbReference type="EMBL" id="RPE67655.1"/>
    </source>
</evidence>
<evidence type="ECO:0000256" key="7">
    <source>
        <dbReference type="RuleBase" id="RU364038"/>
    </source>
</evidence>
<dbReference type="InterPro" id="IPR036249">
    <property type="entry name" value="Thioredoxin-like_sf"/>
</dbReference>
<dbReference type="InterPro" id="IPR033954">
    <property type="entry name" value="DiS-bond_Isoase_DsbC/G"/>
</dbReference>
<dbReference type="CDD" id="cd03020">
    <property type="entry name" value="DsbA_DsbC_DsbG"/>
    <property type="match status" value="1"/>
</dbReference>
<dbReference type="SUPFAM" id="SSF54423">
    <property type="entry name" value="DsbC/DsbG N-terminal domain-like"/>
    <property type="match status" value="1"/>
</dbReference>
<name>A0A3N4UGQ9_9BURK</name>
<evidence type="ECO:0000256" key="3">
    <source>
        <dbReference type="ARBA" id="ARBA00022729"/>
    </source>
</evidence>
<dbReference type="EMBL" id="RKQL01000003">
    <property type="protein sequence ID" value="RPE67655.1"/>
    <property type="molecule type" value="Genomic_DNA"/>
</dbReference>
<dbReference type="PROSITE" id="PS00194">
    <property type="entry name" value="THIOREDOXIN_1"/>
    <property type="match status" value="1"/>
</dbReference>